<evidence type="ECO:0000259" key="1">
    <source>
        <dbReference type="Pfam" id="PF23212"/>
    </source>
</evidence>
<feature type="domain" description="DUF7065" evidence="2">
    <location>
        <begin position="2"/>
        <end position="170"/>
    </location>
</feature>
<proteinExistence type="predicted"/>
<dbReference type="AlphaFoldDB" id="A0A7W7ADE6"/>
<dbReference type="Proteomes" id="UP000538566">
    <property type="component" value="Unassembled WGS sequence"/>
</dbReference>
<reference evidence="3 4" key="1">
    <citation type="submission" date="2020-08" db="EMBL/GenBank/DDBJ databases">
        <title>Genomic Encyclopedia of Type Strains, Phase IV (KMG-IV): sequencing the most valuable type-strain genomes for metagenomic binning, comparative biology and taxonomic classification.</title>
        <authorList>
            <person name="Goeker M."/>
        </authorList>
    </citation>
    <scope>NUCLEOTIDE SEQUENCE [LARGE SCALE GENOMIC DNA]</scope>
    <source>
        <strain evidence="3 4">DSM 17507</strain>
    </source>
</reference>
<dbReference type="Pfam" id="PF23212">
    <property type="entry name" value="DUF7064"/>
    <property type="match status" value="1"/>
</dbReference>
<protein>
    <submittedName>
        <fullName evidence="3">Uncharacterized protein</fullName>
    </submittedName>
</protein>
<evidence type="ECO:0000313" key="4">
    <source>
        <dbReference type="Proteomes" id="UP000538566"/>
    </source>
</evidence>
<dbReference type="InterPro" id="IPR055493">
    <property type="entry name" value="DUF7065"/>
</dbReference>
<dbReference type="Pfam" id="PF23213">
    <property type="entry name" value="DUF7065"/>
    <property type="match status" value="1"/>
</dbReference>
<name>A0A7W7ADE6_9SPHN</name>
<keyword evidence="4" id="KW-1185">Reference proteome</keyword>
<comment type="caution">
    <text evidence="3">The sequence shown here is derived from an EMBL/GenBank/DDBJ whole genome shotgun (WGS) entry which is preliminary data.</text>
</comment>
<sequence>MQVFSEADDRPHQHDDNPLWQESSLFCWYDIESGTGGFWRLGQEPIAQAINSCFGVFDRDGNRFRSNVTGVPMNAADRGEGHMGWGSHLRVDFDGHAKIKADFPECGADLKFVDFHPRFDYQSIALEGGSVEGLGHHFEVAGRMTGTVRIGDREITVDALGYRDRSWSVRDWTWLRGTRWWPCVFGPDLSTHVVQVARDGGIIKAGYIWRDGKTIPLADSDVVVAMESDAMTPRSGHGVLHLANGETLNISCDRADAVVMHVRGYTAVETLGTALLDGRRGMSNLEVCTNATGGNSEPVCALGSNLTNGLSLR</sequence>
<dbReference type="InterPro" id="IPR055492">
    <property type="entry name" value="DUF7064"/>
</dbReference>
<organism evidence="3 4">
    <name type="scientific">Novosphingobium taihuense</name>
    <dbReference type="NCBI Taxonomy" id="260085"/>
    <lineage>
        <taxon>Bacteria</taxon>
        <taxon>Pseudomonadati</taxon>
        <taxon>Pseudomonadota</taxon>
        <taxon>Alphaproteobacteria</taxon>
        <taxon>Sphingomonadales</taxon>
        <taxon>Sphingomonadaceae</taxon>
        <taxon>Novosphingobium</taxon>
    </lineage>
</organism>
<evidence type="ECO:0000259" key="2">
    <source>
        <dbReference type="Pfam" id="PF23213"/>
    </source>
</evidence>
<dbReference type="RefSeq" id="WP_158637735.1">
    <property type="nucleotide sequence ID" value="NZ_JACHOA010000006.1"/>
</dbReference>
<dbReference type="OrthoDB" id="7054648at2"/>
<evidence type="ECO:0000313" key="3">
    <source>
        <dbReference type="EMBL" id="MBB4615025.1"/>
    </source>
</evidence>
<dbReference type="SUPFAM" id="SSF159245">
    <property type="entry name" value="AttH-like"/>
    <property type="match status" value="1"/>
</dbReference>
<accession>A0A7W7ADE6</accession>
<dbReference type="EMBL" id="JACHOA010000006">
    <property type="protein sequence ID" value="MBB4615025.1"/>
    <property type="molecule type" value="Genomic_DNA"/>
</dbReference>
<gene>
    <name evidence="3" type="ORF">GGR37_003315</name>
</gene>
<feature type="domain" description="DUF7064" evidence="1">
    <location>
        <begin position="171"/>
        <end position="290"/>
    </location>
</feature>